<sequence>MTGHTGPLLLFFRALPGASFKLTLSPCSGNAGRHRQERRRIRGRRTST</sequence>
<keyword evidence="2" id="KW-0732">Signal</keyword>
<feature type="compositionally biased region" description="Basic residues" evidence="1">
    <location>
        <begin position="32"/>
        <end position="48"/>
    </location>
</feature>
<protein>
    <submittedName>
        <fullName evidence="3">Uncharacterized protein</fullName>
    </submittedName>
</protein>
<dbReference type="EMBL" id="GBXM01038991">
    <property type="protein sequence ID" value="JAH69586.1"/>
    <property type="molecule type" value="Transcribed_RNA"/>
</dbReference>
<dbReference type="AlphaFoldDB" id="A0A0E9UV04"/>
<evidence type="ECO:0000256" key="2">
    <source>
        <dbReference type="SAM" id="SignalP"/>
    </source>
</evidence>
<feature type="signal peptide" evidence="2">
    <location>
        <begin position="1"/>
        <end position="19"/>
    </location>
</feature>
<evidence type="ECO:0000256" key="1">
    <source>
        <dbReference type="SAM" id="MobiDB-lite"/>
    </source>
</evidence>
<proteinExistence type="predicted"/>
<name>A0A0E9UV04_ANGAN</name>
<reference evidence="3" key="1">
    <citation type="submission" date="2014-11" db="EMBL/GenBank/DDBJ databases">
        <authorList>
            <person name="Amaro Gonzalez C."/>
        </authorList>
    </citation>
    <scope>NUCLEOTIDE SEQUENCE</scope>
</reference>
<reference evidence="3" key="2">
    <citation type="journal article" date="2015" name="Fish Shellfish Immunol.">
        <title>Early steps in the European eel (Anguilla anguilla)-Vibrio vulnificus interaction in the gills: Role of the RtxA13 toxin.</title>
        <authorList>
            <person name="Callol A."/>
            <person name="Pajuelo D."/>
            <person name="Ebbesson L."/>
            <person name="Teles M."/>
            <person name="MacKenzie S."/>
            <person name="Amaro C."/>
        </authorList>
    </citation>
    <scope>NUCLEOTIDE SEQUENCE</scope>
</reference>
<evidence type="ECO:0000313" key="3">
    <source>
        <dbReference type="EMBL" id="JAH69586.1"/>
    </source>
</evidence>
<feature type="region of interest" description="Disordered" evidence="1">
    <location>
        <begin position="27"/>
        <end position="48"/>
    </location>
</feature>
<organism evidence="3">
    <name type="scientific">Anguilla anguilla</name>
    <name type="common">European freshwater eel</name>
    <name type="synonym">Muraena anguilla</name>
    <dbReference type="NCBI Taxonomy" id="7936"/>
    <lineage>
        <taxon>Eukaryota</taxon>
        <taxon>Metazoa</taxon>
        <taxon>Chordata</taxon>
        <taxon>Craniata</taxon>
        <taxon>Vertebrata</taxon>
        <taxon>Euteleostomi</taxon>
        <taxon>Actinopterygii</taxon>
        <taxon>Neopterygii</taxon>
        <taxon>Teleostei</taxon>
        <taxon>Anguilliformes</taxon>
        <taxon>Anguillidae</taxon>
        <taxon>Anguilla</taxon>
    </lineage>
</organism>
<accession>A0A0E9UV04</accession>
<feature type="chain" id="PRO_5002433514" evidence="2">
    <location>
        <begin position="20"/>
        <end position="48"/>
    </location>
</feature>